<accession>A0NXJ4</accession>
<protein>
    <recommendedName>
        <fullName evidence="3">DUF1127 domain-containing protein</fullName>
    </recommendedName>
</protein>
<organism evidence="1 2">
    <name type="scientific">Roseibium aggregatum (strain ATCC 25650 / DSM 13394 / JCM 20685 / NBRC 16684 / NCIMB 2208 / IAM 12614 / B1)</name>
    <name type="common">Stappia aggregata</name>
    <dbReference type="NCBI Taxonomy" id="384765"/>
    <lineage>
        <taxon>Bacteria</taxon>
        <taxon>Pseudomonadati</taxon>
        <taxon>Pseudomonadota</taxon>
        <taxon>Alphaproteobacteria</taxon>
        <taxon>Hyphomicrobiales</taxon>
        <taxon>Stappiaceae</taxon>
        <taxon>Roseibium</taxon>
    </lineage>
</organism>
<dbReference type="EMBL" id="AAUW01000014">
    <property type="protein sequence ID" value="EAV42521.1"/>
    <property type="molecule type" value="Genomic_DNA"/>
</dbReference>
<evidence type="ECO:0000313" key="2">
    <source>
        <dbReference type="Proteomes" id="UP000004848"/>
    </source>
</evidence>
<gene>
    <name evidence="1" type="ORF">SIAM614_28177</name>
</gene>
<evidence type="ECO:0000313" key="1">
    <source>
        <dbReference type="EMBL" id="EAV42521.1"/>
    </source>
</evidence>
<dbReference type="AlphaFoldDB" id="A0NXJ4"/>
<comment type="caution">
    <text evidence="1">The sequence shown here is derived from an EMBL/GenBank/DDBJ whole genome shotgun (WGS) entry which is preliminary data.</text>
</comment>
<name>A0NXJ4_ROSAI</name>
<proteinExistence type="predicted"/>
<evidence type="ECO:0008006" key="3">
    <source>
        <dbReference type="Google" id="ProtNLM"/>
    </source>
</evidence>
<sequence>MGFSFRNLIGSLFTRAAMPRRKRINVADLPDDLRRDIGFGSDRQESSFEARWQKELKDLQR</sequence>
<dbReference type="Proteomes" id="UP000004848">
    <property type="component" value="Unassembled WGS sequence"/>
</dbReference>
<reference evidence="1 2" key="1">
    <citation type="submission" date="2006-05" db="EMBL/GenBank/DDBJ databases">
        <authorList>
            <person name="King G."/>
            <person name="Ferriera S."/>
            <person name="Johnson J."/>
            <person name="Kravitz S."/>
            <person name="Beeson K."/>
            <person name="Sutton G."/>
            <person name="Rogers Y.-H."/>
            <person name="Friedman R."/>
            <person name="Frazier M."/>
            <person name="Venter J.C."/>
        </authorList>
    </citation>
    <scope>NUCLEOTIDE SEQUENCE [LARGE SCALE GENOMIC DNA]</scope>
    <source>
        <strain evidence="2">ATCC 25650 / DSM 13394 / JCM 20685 / NBRC 16684 / NCIMB 2208 / IAM 12614 / B1</strain>
    </source>
</reference>